<keyword evidence="2" id="KW-1185">Reference proteome</keyword>
<dbReference type="AlphaFoldDB" id="A0A1G9DD33"/>
<dbReference type="Proteomes" id="UP000198882">
    <property type="component" value="Unassembled WGS sequence"/>
</dbReference>
<evidence type="ECO:0000313" key="1">
    <source>
        <dbReference type="EMBL" id="SDK61765.1"/>
    </source>
</evidence>
<organism evidence="1 2">
    <name type="scientific">Natronorubrum texcoconense</name>
    <dbReference type="NCBI Taxonomy" id="1095776"/>
    <lineage>
        <taxon>Archaea</taxon>
        <taxon>Methanobacteriati</taxon>
        <taxon>Methanobacteriota</taxon>
        <taxon>Stenosarchaea group</taxon>
        <taxon>Halobacteria</taxon>
        <taxon>Halobacteriales</taxon>
        <taxon>Natrialbaceae</taxon>
        <taxon>Natronorubrum</taxon>
    </lineage>
</organism>
<gene>
    <name evidence="1" type="ORF">SAMN04515672_3529</name>
</gene>
<protein>
    <recommendedName>
        <fullName evidence="3">Zinc-ribbon domain-containing protein</fullName>
    </recommendedName>
</protein>
<accession>A0A1G9DD33</accession>
<evidence type="ECO:0000313" key="2">
    <source>
        <dbReference type="Proteomes" id="UP000198882"/>
    </source>
</evidence>
<reference evidence="2" key="1">
    <citation type="submission" date="2016-10" db="EMBL/GenBank/DDBJ databases">
        <authorList>
            <person name="Varghese N."/>
            <person name="Submissions S."/>
        </authorList>
    </citation>
    <scope>NUCLEOTIDE SEQUENCE [LARGE SCALE GENOMIC DNA]</scope>
    <source>
        <strain evidence="2">B4,CECT 8067,JCM 17497</strain>
    </source>
</reference>
<proteinExistence type="predicted"/>
<evidence type="ECO:0008006" key="3">
    <source>
        <dbReference type="Google" id="ProtNLM"/>
    </source>
</evidence>
<name>A0A1G9DD33_9EURY</name>
<sequence length="46" mass="5452">MIKLKQLLSRNREQTLFECRHCGTNMETNTKSCPECDSDDITRYEL</sequence>
<dbReference type="EMBL" id="FNFE01000005">
    <property type="protein sequence ID" value="SDK61765.1"/>
    <property type="molecule type" value="Genomic_DNA"/>
</dbReference>